<evidence type="ECO:0000313" key="8">
    <source>
        <dbReference type="Proteomes" id="UP000005666"/>
    </source>
</evidence>
<name>G8C253_TETPH</name>
<dbReference type="KEGG" id="tpf:TPHA_0P00730"/>
<sequence>MSTKQQVLTKVDTKTEITTEQSQKLIQTLLSMSFGCLAFLRGLFPDDNFIDQRFVPEKVIKNYDKNKIVQANSIKIKTLLRGRSQEADVFLDWLENGVFQTLRLKYLKALSLGIFSDEKEPNDLIENYVFSFEYQNNNEISFKMESDKKGTLTSSLLDSRKAVQQLMRRFIILTQSLEPLPDKKYLSMRLMFNDTTPKNFQPSLFKDATYEKPPTIKLKSGINLADTSVGSLNTGHNKIKLSLFSLYDSSLIQEEIVNETRDIVSINKQSFSESYQYIDPLSFAEENFNILPTVGNKINSQSQVSNLLSDILKSSQPNTQPTQFNGSKINRQVECECGLQSPTNSGTIRECKECNKLVHGVCYGNVNSKKLESCFSCLYEKIFLEFGEECKDLMMIRKCFRTLSRIRSFPSSIHEFIAIMISKEDITDTVTESVKFALAVLFNDGILNINDNIENKENVNARVNGTNVKIDVSGIKIDKVGELEYGKIMNIIFTYRSQGSHSFYVNQIPHNLAEMEQWVNQVKLLKTKYNNNLSSQIDIQSLVINDTFTQDPIVIGKKRKNIQIADSEIVEDSNPYSNIEINNGIEETKTPLKIRKISVSKKTLKSNW</sequence>
<dbReference type="PANTHER" id="PTHR48225">
    <property type="entry name" value="HORMA DOMAIN-CONTAINING PROTEIN 1"/>
    <property type="match status" value="1"/>
</dbReference>
<reference evidence="7 8" key="1">
    <citation type="journal article" date="2011" name="Proc. Natl. Acad. Sci. U.S.A.">
        <title>Evolutionary erosion of yeast sex chromosomes by mating-type switching accidents.</title>
        <authorList>
            <person name="Gordon J.L."/>
            <person name="Armisen D."/>
            <person name="Proux-Wera E."/>
            <person name="Oheigeartaigh S.S."/>
            <person name="Byrne K.P."/>
            <person name="Wolfe K.H."/>
        </authorList>
    </citation>
    <scope>NUCLEOTIDE SEQUENCE [LARGE SCALE GENOMIC DNA]</scope>
    <source>
        <strain evidence="8">ATCC 24235 / CBS 4417 / NBRC 1672 / NRRL Y-8282 / UCD 70-5</strain>
    </source>
</reference>
<evidence type="ECO:0000313" key="7">
    <source>
        <dbReference type="EMBL" id="CCE66231.1"/>
    </source>
</evidence>
<dbReference type="GO" id="GO:0000800">
    <property type="term" value="C:lateral element"/>
    <property type="evidence" value="ECO:0007669"/>
    <property type="project" value="EnsemblFungi"/>
</dbReference>
<accession>G8C253</accession>
<evidence type="ECO:0000256" key="3">
    <source>
        <dbReference type="ARBA" id="ARBA00022454"/>
    </source>
</evidence>
<evidence type="ECO:0000256" key="5">
    <source>
        <dbReference type="ARBA" id="ARBA00023254"/>
    </source>
</evidence>
<keyword evidence="8" id="KW-1185">Reference proteome</keyword>
<dbReference type="AlphaFoldDB" id="G8C253"/>
<dbReference type="PANTHER" id="PTHR48225:SF7">
    <property type="entry name" value="MEIOSIS-SPECIFIC PROTEIN HOP1"/>
    <property type="match status" value="1"/>
</dbReference>
<dbReference type="Proteomes" id="UP000005666">
    <property type="component" value="Chromosome 16"/>
</dbReference>
<dbReference type="InterPro" id="IPR051294">
    <property type="entry name" value="HORMA_MeioticProgression"/>
</dbReference>
<evidence type="ECO:0000259" key="6">
    <source>
        <dbReference type="PROSITE" id="PS50815"/>
    </source>
</evidence>
<dbReference type="InterPro" id="IPR003511">
    <property type="entry name" value="HORMA_dom"/>
</dbReference>
<dbReference type="EMBL" id="HE612871">
    <property type="protein sequence ID" value="CCE66231.1"/>
    <property type="molecule type" value="Genomic_DNA"/>
</dbReference>
<evidence type="ECO:0000256" key="2">
    <source>
        <dbReference type="ARBA" id="ARBA00004286"/>
    </source>
</evidence>
<comment type="subcellular location">
    <subcellularLocation>
        <location evidence="2">Chromosome</location>
    </subcellularLocation>
    <subcellularLocation>
        <location evidence="1">Nucleus</location>
    </subcellularLocation>
</comment>
<dbReference type="GO" id="GO:0010846">
    <property type="term" value="P:activation of reciprocal meiotic recombination"/>
    <property type="evidence" value="ECO:0007669"/>
    <property type="project" value="EnsemblFungi"/>
</dbReference>
<evidence type="ECO:0000256" key="1">
    <source>
        <dbReference type="ARBA" id="ARBA00004123"/>
    </source>
</evidence>
<dbReference type="eggNOG" id="KOG4652">
    <property type="taxonomic scope" value="Eukaryota"/>
</dbReference>
<dbReference type="GO" id="GO:0000400">
    <property type="term" value="F:four-way junction DNA binding"/>
    <property type="evidence" value="ECO:0007669"/>
    <property type="project" value="EnsemblFungi"/>
</dbReference>
<dbReference type="OMA" id="MRLMFNE"/>
<dbReference type="Pfam" id="PF02301">
    <property type="entry name" value="HORMA"/>
    <property type="match status" value="1"/>
</dbReference>
<dbReference type="RefSeq" id="XP_003688665.1">
    <property type="nucleotide sequence ID" value="XM_003688617.1"/>
</dbReference>
<dbReference type="PROSITE" id="PS50815">
    <property type="entry name" value="HORMA"/>
    <property type="match status" value="1"/>
</dbReference>
<dbReference type="GO" id="GO:0051598">
    <property type="term" value="P:meiotic recombination checkpoint signaling"/>
    <property type="evidence" value="ECO:0007669"/>
    <property type="project" value="EnsemblFungi"/>
</dbReference>
<feature type="domain" description="HORMA" evidence="6">
    <location>
        <begin position="20"/>
        <end position="243"/>
    </location>
</feature>
<dbReference type="InterPro" id="IPR036570">
    <property type="entry name" value="HORMA_dom_sf"/>
</dbReference>
<organism evidence="7 8">
    <name type="scientific">Tetrapisispora phaffii (strain ATCC 24235 / CBS 4417 / NBRC 1672 / NRRL Y-8282 / UCD 70-5)</name>
    <name type="common">Yeast</name>
    <name type="synonym">Fabospora phaffii</name>
    <dbReference type="NCBI Taxonomy" id="1071381"/>
    <lineage>
        <taxon>Eukaryota</taxon>
        <taxon>Fungi</taxon>
        <taxon>Dikarya</taxon>
        <taxon>Ascomycota</taxon>
        <taxon>Saccharomycotina</taxon>
        <taxon>Saccharomycetes</taxon>
        <taxon>Saccharomycetales</taxon>
        <taxon>Saccharomycetaceae</taxon>
        <taxon>Tetrapisispora</taxon>
    </lineage>
</organism>
<keyword evidence="5" id="KW-0469">Meiosis</keyword>
<dbReference type="HOGENOM" id="CLU_033649_0_0_1"/>
<dbReference type="SUPFAM" id="SSF56019">
    <property type="entry name" value="The spindle assembly checkpoint protein mad2"/>
    <property type="match status" value="1"/>
</dbReference>
<dbReference type="Gene3D" id="3.30.900.10">
    <property type="entry name" value="HORMA domain"/>
    <property type="match status" value="1"/>
</dbReference>
<dbReference type="GO" id="GO:0003682">
    <property type="term" value="F:chromatin binding"/>
    <property type="evidence" value="ECO:0007669"/>
    <property type="project" value="EnsemblFungi"/>
</dbReference>
<dbReference type="GO" id="GO:0007130">
    <property type="term" value="P:synaptonemal complex assembly"/>
    <property type="evidence" value="ECO:0007669"/>
    <property type="project" value="EnsemblFungi"/>
</dbReference>
<dbReference type="GeneID" id="11530822"/>
<keyword evidence="3" id="KW-0158">Chromosome</keyword>
<gene>
    <name evidence="7" type="primary">TPHA0P00730</name>
    <name evidence="7" type="ordered locus">TPHA_0P00730</name>
</gene>
<keyword evidence="4" id="KW-0539">Nucleus</keyword>
<proteinExistence type="predicted"/>
<dbReference type="STRING" id="1071381.G8C253"/>
<dbReference type="OrthoDB" id="1928087at2759"/>
<protein>
    <recommendedName>
        <fullName evidence="6">HORMA domain-containing protein</fullName>
    </recommendedName>
</protein>
<evidence type="ECO:0000256" key="4">
    <source>
        <dbReference type="ARBA" id="ARBA00023242"/>
    </source>
</evidence>